<sequence>MMKGLFFAWLKKLKRKVVHRMKPALVYGADEFFGLSFCEHLLEEGVDIDVKLEQTSDEKKLMYLEERLMWLGRNEHFRLIEKELEAPYEQVFIQYTGSVPEEALAAGVENKPVILFVYQEQFEEDLRAGMEEKGVELIVLPDLFGPWDVRAEDKQNRDGALFVNDAAAQAAACAVEKDFSDLQFVQKTPYDKADEIIEEWIRQMSTFFDKK</sequence>
<dbReference type="AlphaFoldDB" id="A0A7Z1B3F7"/>
<comment type="caution">
    <text evidence="1">The sequence shown here is derived from an EMBL/GenBank/DDBJ whole genome shotgun (WGS) entry which is preliminary data.</text>
</comment>
<protein>
    <submittedName>
        <fullName evidence="1">Uncharacterized protein</fullName>
    </submittedName>
</protein>
<name>A0A7Z1B3F7_9BACI</name>
<evidence type="ECO:0000313" key="1">
    <source>
        <dbReference type="EMBL" id="OLF94342.1"/>
    </source>
</evidence>
<dbReference type="EMBL" id="LKPO01000012">
    <property type="protein sequence ID" value="OLF94342.1"/>
    <property type="molecule type" value="Genomic_DNA"/>
</dbReference>
<accession>A0A7Z1B3F7</accession>
<dbReference type="Proteomes" id="UP000185604">
    <property type="component" value="Unassembled WGS sequence"/>
</dbReference>
<gene>
    <name evidence="1" type="ORF">B4121_1969</name>
</gene>
<proteinExistence type="predicted"/>
<evidence type="ECO:0000313" key="2">
    <source>
        <dbReference type="Proteomes" id="UP000185604"/>
    </source>
</evidence>
<reference evidence="1 2" key="1">
    <citation type="journal article" date="2016" name="Front. Microbiol.">
        <title>High-Level Heat Resistance of Spores of Bacillus amyloliquefaciens and Bacillus licheniformis Results from the Presence of a spoVA Operon in a Tn1546 Transposon.</title>
        <authorList>
            <person name="Berendsen E.M."/>
            <person name="Koning R.A."/>
            <person name="Boekhorst J."/>
            <person name="de Jong A."/>
            <person name="Kuipers O.P."/>
            <person name="Wells-Bennik M.H."/>
        </authorList>
    </citation>
    <scope>NUCLEOTIDE SEQUENCE [LARGE SCALE GENOMIC DNA]</scope>
    <source>
        <strain evidence="1 2">B4121</strain>
    </source>
</reference>
<organism evidence="1 2">
    <name type="scientific">Bacillus paralicheniformis</name>
    <dbReference type="NCBI Taxonomy" id="1648923"/>
    <lineage>
        <taxon>Bacteria</taxon>
        <taxon>Bacillati</taxon>
        <taxon>Bacillota</taxon>
        <taxon>Bacilli</taxon>
        <taxon>Bacillales</taxon>
        <taxon>Bacillaceae</taxon>
        <taxon>Bacillus</taxon>
    </lineage>
</organism>